<dbReference type="InterPro" id="IPR008042">
    <property type="entry name" value="Retrotrans_Pao"/>
</dbReference>
<dbReference type="SUPFAM" id="SSF53098">
    <property type="entry name" value="Ribonuclease H-like"/>
    <property type="match status" value="1"/>
</dbReference>
<dbReference type="PANTHER" id="PTHR47331">
    <property type="entry name" value="PHD-TYPE DOMAIN-CONTAINING PROTEIN"/>
    <property type="match status" value="1"/>
</dbReference>
<feature type="non-terminal residue" evidence="3">
    <location>
        <position position="1"/>
    </location>
</feature>
<dbReference type="GO" id="GO:0015074">
    <property type="term" value="P:DNA integration"/>
    <property type="evidence" value="ECO:0007669"/>
    <property type="project" value="InterPro"/>
</dbReference>
<gene>
    <name evidence="3" type="ORF">g.66834</name>
</gene>
<feature type="domain" description="Integrase catalytic" evidence="2">
    <location>
        <begin position="682"/>
        <end position="855"/>
    </location>
</feature>
<dbReference type="InterPro" id="IPR043128">
    <property type="entry name" value="Rev_trsase/Diguanyl_cyclase"/>
</dbReference>
<dbReference type="InterPro" id="IPR036397">
    <property type="entry name" value="RNaseH_sf"/>
</dbReference>
<dbReference type="GO" id="GO:0042575">
    <property type="term" value="C:DNA polymerase complex"/>
    <property type="evidence" value="ECO:0007669"/>
    <property type="project" value="UniProtKB-ARBA"/>
</dbReference>
<dbReference type="PANTHER" id="PTHR47331:SF1">
    <property type="entry name" value="GAG-LIKE PROTEIN"/>
    <property type="match status" value="1"/>
</dbReference>
<feature type="region of interest" description="Disordered" evidence="1">
    <location>
        <begin position="989"/>
        <end position="1046"/>
    </location>
</feature>
<dbReference type="Gene3D" id="1.10.340.70">
    <property type="match status" value="1"/>
</dbReference>
<dbReference type="PROSITE" id="PS50994">
    <property type="entry name" value="INTEGRASE"/>
    <property type="match status" value="1"/>
</dbReference>
<evidence type="ECO:0000259" key="2">
    <source>
        <dbReference type="PROSITE" id="PS50994"/>
    </source>
</evidence>
<dbReference type="Gene3D" id="3.10.10.10">
    <property type="entry name" value="HIV Type 1 Reverse Transcriptase, subunit A, domain 1"/>
    <property type="match status" value="1"/>
</dbReference>
<dbReference type="Pfam" id="PF18701">
    <property type="entry name" value="DUF5641"/>
    <property type="match status" value="1"/>
</dbReference>
<dbReference type="GO" id="GO:0071897">
    <property type="term" value="P:DNA biosynthetic process"/>
    <property type="evidence" value="ECO:0007669"/>
    <property type="project" value="UniProtKB-ARBA"/>
</dbReference>
<dbReference type="InterPro" id="IPR041588">
    <property type="entry name" value="Integrase_H2C2"/>
</dbReference>
<dbReference type="InterPro" id="IPR000477">
    <property type="entry name" value="RT_dom"/>
</dbReference>
<organism evidence="3">
    <name type="scientific">Lygus hesperus</name>
    <name type="common">Western plant bug</name>
    <dbReference type="NCBI Taxonomy" id="30085"/>
    <lineage>
        <taxon>Eukaryota</taxon>
        <taxon>Metazoa</taxon>
        <taxon>Ecdysozoa</taxon>
        <taxon>Arthropoda</taxon>
        <taxon>Hexapoda</taxon>
        <taxon>Insecta</taxon>
        <taxon>Pterygota</taxon>
        <taxon>Neoptera</taxon>
        <taxon>Paraneoptera</taxon>
        <taxon>Hemiptera</taxon>
        <taxon>Heteroptera</taxon>
        <taxon>Panheteroptera</taxon>
        <taxon>Cimicomorpha</taxon>
        <taxon>Miridae</taxon>
        <taxon>Mirini</taxon>
        <taxon>Lygus</taxon>
    </lineage>
</organism>
<proteinExistence type="predicted"/>
<feature type="compositionally biased region" description="Low complexity" evidence="1">
    <location>
        <begin position="1004"/>
        <end position="1023"/>
    </location>
</feature>
<reference evidence="3" key="1">
    <citation type="journal article" date="2016" name="Gigascience">
        <title>De novo construction of an expanded transcriptome assembly for the western tarnished plant bug, Lygus hesperus.</title>
        <authorList>
            <person name="Tassone E.E."/>
            <person name="Geib S.M."/>
            <person name="Hall B."/>
            <person name="Fabrick J.A."/>
            <person name="Brent C.S."/>
            <person name="Hull J.J."/>
        </authorList>
    </citation>
    <scope>NUCLEOTIDE SEQUENCE</scope>
</reference>
<dbReference type="Pfam" id="PF00078">
    <property type="entry name" value="RVT_1"/>
    <property type="match status" value="1"/>
</dbReference>
<protein>
    <recommendedName>
        <fullName evidence="2">Integrase catalytic domain-containing protein</fullName>
    </recommendedName>
</protein>
<dbReference type="EMBL" id="GDHC01019713">
    <property type="protein sequence ID" value="JAP98915.1"/>
    <property type="molecule type" value="Transcribed_RNA"/>
</dbReference>
<dbReference type="InterPro" id="IPR043502">
    <property type="entry name" value="DNA/RNA_pol_sf"/>
</dbReference>
<dbReference type="GO" id="GO:0003676">
    <property type="term" value="F:nucleic acid binding"/>
    <property type="evidence" value="ECO:0007669"/>
    <property type="project" value="InterPro"/>
</dbReference>
<dbReference type="AlphaFoldDB" id="A0A146KUG1"/>
<sequence>DIFQDQLEKGVIEIIQESSLPTTHPVHYLPHHCVVQENKLTKLRIVYDASAKVKGQCSLNDFLYKGPLMLEDLTKLLLAFRTHYVALTADIEKAFLQVGLQMEDRDVTRFLWLKDSTKPPTHENLLHFRFQRVPFGIVSSPYLLAATIHLHLQRQNSPLSGRLSNCLYVDNLVTGAPSEEEALKLYHEARTKFNELSMNIREWCSNDLYIVNQIPQEQRSEKSPTTVLGIKWDQMSDKIMLSVKDSLFTETVKTKRQVSHVVASIFDPCGFVIPLTFGAKLFLQNLWIDKIKWDSPLPEHILQEWNSCVDIMKCATQVSIPRFYWSALPMEQNHSHINYQLHCFADASREAYAAAVYLRVSTGSKSVVSLAMARLRLTPIRYRDSWTIPKLELMAVLIGSRLLTYVQKALTIQLSHTILWTDSQVVLGWLKSDRLLPPFVTRRIAEIKGSITTQFRYVPSLENPADLATRPLKQSSIPPMWFDGPDFLTLAPDHWPCQYNVTFGESIPMDDAVTCNGNDWVRTHASVTTATNVKDPDGITLPKHGIVLPLNIVHSLQRAFFPDEFARKPTLLAKTMGLFIDEEGCLRCKGRFQRAELTNDQKYPILLPKASDITAQLILRIHENHYHVGVTHTLSLLRQLYWVPHGRALVKSVLATCRQCIKYGGGPYQLPGMPDLPEARVSYSLPFTFTGLDYLGPLSVQTGDKTQKRWICLFTCMAVRAVHLEVVGDMTAEEFTLALRRFVAARGTPSLIVSDNAAQFKTVACVLQSVSVGETRIEWKFIPELSPWQGGFYERLVGLIKHCLRRSLDRSLLRDNQLLTVVKEIEYILNTRPLTAVCDDLGHVLTPSDFLRPRGAPMLEPPSTHHSKSNIHTKLLQGWKHTQNMLTEFRKMFVNQYLVGLRERLQFQHKQPRIVSRSNPHVGDVVLIKGDSSNRAHWATAKIKALLPSRDGLTRSVRVLLPTGRELTRSISHLYPLEVPTSFARDPVVCSDPAQDPLLPPQQKPDNSTQSSTTTNPSSLPSSVQTHDLGQPDIPDSARPQRASAHRALQRIRQWTRSMFVAAVDAYTAQC</sequence>
<name>A0A146KUG1_LYGHE</name>
<evidence type="ECO:0000256" key="1">
    <source>
        <dbReference type="SAM" id="MobiDB-lite"/>
    </source>
</evidence>
<dbReference type="InterPro" id="IPR040676">
    <property type="entry name" value="DUF5641"/>
</dbReference>
<evidence type="ECO:0000313" key="3">
    <source>
        <dbReference type="EMBL" id="JAP98915.1"/>
    </source>
</evidence>
<dbReference type="InterPro" id="IPR001584">
    <property type="entry name" value="Integrase_cat-core"/>
</dbReference>
<dbReference type="Gene3D" id="3.30.70.270">
    <property type="match status" value="1"/>
</dbReference>
<dbReference type="Gene3D" id="3.30.420.10">
    <property type="entry name" value="Ribonuclease H-like superfamily/Ribonuclease H"/>
    <property type="match status" value="1"/>
</dbReference>
<dbReference type="Pfam" id="PF05380">
    <property type="entry name" value="Peptidase_A17"/>
    <property type="match status" value="1"/>
</dbReference>
<dbReference type="InterPro" id="IPR012337">
    <property type="entry name" value="RNaseH-like_sf"/>
</dbReference>
<accession>A0A146KUG1</accession>
<dbReference type="SUPFAM" id="SSF56672">
    <property type="entry name" value="DNA/RNA polymerases"/>
    <property type="match status" value="1"/>
</dbReference>
<dbReference type="Pfam" id="PF17921">
    <property type="entry name" value="Integrase_H2C2"/>
    <property type="match status" value="1"/>
</dbReference>